<evidence type="ECO:0000313" key="3">
    <source>
        <dbReference type="Proteomes" id="UP000000560"/>
    </source>
</evidence>
<reference evidence="3" key="1">
    <citation type="journal article" date="2005" name="Nature">
        <title>Sequencing of Aspergillus nidulans and comparative analysis with A. fumigatus and A. oryzae.</title>
        <authorList>
            <person name="Galagan J.E."/>
            <person name="Calvo S.E."/>
            <person name="Cuomo C."/>
            <person name="Ma L.J."/>
            <person name="Wortman J.R."/>
            <person name="Batzoglou S."/>
            <person name="Lee S.I."/>
            <person name="Basturkmen M."/>
            <person name="Spevak C.C."/>
            <person name="Clutterbuck J."/>
            <person name="Kapitonov V."/>
            <person name="Jurka J."/>
            <person name="Scazzocchio C."/>
            <person name="Farman M."/>
            <person name="Butler J."/>
            <person name="Purcell S."/>
            <person name="Harris S."/>
            <person name="Braus G.H."/>
            <person name="Draht O."/>
            <person name="Busch S."/>
            <person name="D'Enfert C."/>
            <person name="Bouchier C."/>
            <person name="Goldman G.H."/>
            <person name="Bell-Pedersen D."/>
            <person name="Griffiths-Jones S."/>
            <person name="Doonan J.H."/>
            <person name="Yu J."/>
            <person name="Vienken K."/>
            <person name="Pain A."/>
            <person name="Freitag M."/>
            <person name="Selker E.U."/>
            <person name="Archer D.B."/>
            <person name="Penalva M.A."/>
            <person name="Oakley B.R."/>
            <person name="Momany M."/>
            <person name="Tanaka T."/>
            <person name="Kumagai T."/>
            <person name="Asai K."/>
            <person name="Machida M."/>
            <person name="Nierman W.C."/>
            <person name="Denning D.W."/>
            <person name="Caddick M."/>
            <person name="Hynes M."/>
            <person name="Paoletti M."/>
            <person name="Fischer R."/>
            <person name="Miller B."/>
            <person name="Dyer P."/>
            <person name="Sachs M.S."/>
            <person name="Osmani S.A."/>
            <person name="Birren B.W."/>
        </authorList>
    </citation>
    <scope>NUCLEOTIDE SEQUENCE [LARGE SCALE GENOMIC DNA]</scope>
    <source>
        <strain evidence="3">FGSC A4 / ATCC 38163 / CBS 112.46 / NRRL 194 / M139</strain>
    </source>
</reference>
<reference evidence="3" key="2">
    <citation type="journal article" date="2009" name="Fungal Genet. Biol.">
        <title>The 2008 update of the Aspergillus nidulans genome annotation: a community effort.</title>
        <authorList>
            <person name="Wortman J.R."/>
            <person name="Gilsenan J.M."/>
            <person name="Joardar V."/>
            <person name="Deegan J."/>
            <person name="Clutterbuck J."/>
            <person name="Andersen M.R."/>
            <person name="Archer D."/>
            <person name="Bencina M."/>
            <person name="Braus G."/>
            <person name="Coutinho P."/>
            <person name="von Dohren H."/>
            <person name="Doonan J."/>
            <person name="Driessen A.J."/>
            <person name="Durek P."/>
            <person name="Espeso E."/>
            <person name="Fekete E."/>
            <person name="Flipphi M."/>
            <person name="Estrada C.G."/>
            <person name="Geysens S."/>
            <person name="Goldman G."/>
            <person name="de Groot P.W."/>
            <person name="Hansen K."/>
            <person name="Harris S.D."/>
            <person name="Heinekamp T."/>
            <person name="Helmstaedt K."/>
            <person name="Henrissat B."/>
            <person name="Hofmann G."/>
            <person name="Homan T."/>
            <person name="Horio T."/>
            <person name="Horiuchi H."/>
            <person name="James S."/>
            <person name="Jones M."/>
            <person name="Karaffa L."/>
            <person name="Karanyi Z."/>
            <person name="Kato M."/>
            <person name="Keller N."/>
            <person name="Kelly D.E."/>
            <person name="Kiel J.A."/>
            <person name="Kim J.M."/>
            <person name="van der Klei I.J."/>
            <person name="Klis F.M."/>
            <person name="Kovalchuk A."/>
            <person name="Krasevec N."/>
            <person name="Kubicek C.P."/>
            <person name="Liu B."/>
            <person name="Maccabe A."/>
            <person name="Meyer V."/>
            <person name="Mirabito P."/>
            <person name="Miskei M."/>
            <person name="Mos M."/>
            <person name="Mullins J."/>
            <person name="Nelson D.R."/>
            <person name="Nielsen J."/>
            <person name="Oakley B.R."/>
            <person name="Osmani S.A."/>
            <person name="Pakula T."/>
            <person name="Paszewski A."/>
            <person name="Paulsen I."/>
            <person name="Pilsyk S."/>
            <person name="Pocsi I."/>
            <person name="Punt P.J."/>
            <person name="Ram A.F."/>
            <person name="Ren Q."/>
            <person name="Robellet X."/>
            <person name="Robson G."/>
            <person name="Seiboth B."/>
            <person name="van Solingen P."/>
            <person name="Specht T."/>
            <person name="Sun J."/>
            <person name="Taheri-Talesh N."/>
            <person name="Takeshita N."/>
            <person name="Ussery D."/>
            <person name="vanKuyk P.A."/>
            <person name="Visser H."/>
            <person name="van de Vondervoort P.J."/>
            <person name="de Vries R.P."/>
            <person name="Walton J."/>
            <person name="Xiang X."/>
            <person name="Xiong Y."/>
            <person name="Zeng A.P."/>
            <person name="Brandt B.W."/>
            <person name="Cornell M.J."/>
            <person name="van den Hondel C.A."/>
            <person name="Visser J."/>
            <person name="Oliver S.G."/>
            <person name="Turner G."/>
        </authorList>
    </citation>
    <scope>GENOME REANNOTATION</scope>
    <source>
        <strain evidence="3">FGSC A4 / ATCC 38163 / CBS 112.46 / NRRL 194 / M139</strain>
    </source>
</reference>
<proteinExistence type="predicted"/>
<evidence type="ECO:0000313" key="2">
    <source>
        <dbReference type="EMBL" id="CBF69383.1"/>
    </source>
</evidence>
<sequence length="134" mass="14070">MKFQLLSLAALFSVALAAPTAETSAELNVADFATPVEARDISPEALGLVKRAVRCYIVNSSSGTVNCRSGPGFDYGVVGSVTVGYSYPFNCYKSGDCYEGNCTWDQVPLSGGGVCYVNGYYTDSKCTVAALGKC</sequence>
<accession>C8V050</accession>
<dbReference type="eggNOG" id="ENOG502ST40">
    <property type="taxonomic scope" value="Eukaryota"/>
</dbReference>
<dbReference type="HOGENOM" id="CLU_125595_2_0_1"/>
<dbReference type="Proteomes" id="UP000000560">
    <property type="component" value="Chromosome I"/>
</dbReference>
<dbReference type="KEGG" id="ani:ANIA_06476"/>
<accession>Q5AZ04</accession>
<dbReference type="VEuPathDB" id="FungiDB:AN6476"/>
<gene>
    <name evidence="2" type="ORF">ANIA_06476</name>
</gene>
<dbReference type="Gene3D" id="2.30.30.40">
    <property type="entry name" value="SH3 Domains"/>
    <property type="match status" value="1"/>
</dbReference>
<dbReference type="AlphaFoldDB" id="Q5AZ04"/>
<dbReference type="GeneID" id="2871376"/>
<dbReference type="OMA" id="FACWKHG"/>
<keyword evidence="1" id="KW-0732">Signal</keyword>
<evidence type="ECO:0000256" key="1">
    <source>
        <dbReference type="SAM" id="SignalP"/>
    </source>
</evidence>
<protein>
    <submittedName>
        <fullName evidence="2">Uncharacterized protein</fullName>
    </submittedName>
</protein>
<keyword evidence="3" id="KW-1185">Reference proteome</keyword>
<dbReference type="EMBL" id="BN001301">
    <property type="protein sequence ID" value="CBF69383.1"/>
    <property type="molecule type" value="Genomic_DNA"/>
</dbReference>
<feature type="signal peptide" evidence="1">
    <location>
        <begin position="1"/>
        <end position="17"/>
    </location>
</feature>
<name>Q5AZ04_EMENI</name>
<dbReference type="OrthoDB" id="2251794at2759"/>
<dbReference type="InParanoid" id="Q5AZ04"/>
<feature type="chain" id="PRO_5030175750" evidence="1">
    <location>
        <begin position="18"/>
        <end position="134"/>
    </location>
</feature>
<organism evidence="2 3">
    <name type="scientific">Emericella nidulans (strain FGSC A4 / ATCC 38163 / CBS 112.46 / NRRL 194 / M139)</name>
    <name type="common">Aspergillus nidulans</name>
    <dbReference type="NCBI Taxonomy" id="227321"/>
    <lineage>
        <taxon>Eukaryota</taxon>
        <taxon>Fungi</taxon>
        <taxon>Dikarya</taxon>
        <taxon>Ascomycota</taxon>
        <taxon>Pezizomycotina</taxon>
        <taxon>Eurotiomycetes</taxon>
        <taxon>Eurotiomycetidae</taxon>
        <taxon>Eurotiales</taxon>
        <taxon>Aspergillaceae</taxon>
        <taxon>Aspergillus</taxon>
        <taxon>Aspergillus subgen. Nidulantes</taxon>
    </lineage>
</organism>
<dbReference type="RefSeq" id="XP_664080.1">
    <property type="nucleotide sequence ID" value="XM_658988.2"/>
</dbReference>